<feature type="compositionally biased region" description="Basic and acidic residues" evidence="1">
    <location>
        <begin position="7"/>
        <end position="19"/>
    </location>
</feature>
<dbReference type="AlphaFoldDB" id="A0A8K0WR39"/>
<dbReference type="OrthoDB" id="5383703at2759"/>
<feature type="compositionally biased region" description="Basic and acidic residues" evidence="1">
    <location>
        <begin position="327"/>
        <end position="346"/>
    </location>
</feature>
<feature type="region of interest" description="Disordered" evidence="1">
    <location>
        <begin position="289"/>
        <end position="377"/>
    </location>
</feature>
<dbReference type="EMBL" id="JAGPNK010000007">
    <property type="protein sequence ID" value="KAH7318356.1"/>
    <property type="molecule type" value="Genomic_DNA"/>
</dbReference>
<reference evidence="3" key="1">
    <citation type="journal article" date="2021" name="Nat. Commun.">
        <title>Genetic determinants of endophytism in the Arabidopsis root mycobiome.</title>
        <authorList>
            <person name="Mesny F."/>
            <person name="Miyauchi S."/>
            <person name="Thiergart T."/>
            <person name="Pickel B."/>
            <person name="Atanasova L."/>
            <person name="Karlsson M."/>
            <person name="Huettel B."/>
            <person name="Barry K.W."/>
            <person name="Haridas S."/>
            <person name="Chen C."/>
            <person name="Bauer D."/>
            <person name="Andreopoulos W."/>
            <person name="Pangilinan J."/>
            <person name="LaButti K."/>
            <person name="Riley R."/>
            <person name="Lipzen A."/>
            <person name="Clum A."/>
            <person name="Drula E."/>
            <person name="Henrissat B."/>
            <person name="Kohler A."/>
            <person name="Grigoriev I.V."/>
            <person name="Martin F.M."/>
            <person name="Hacquard S."/>
        </authorList>
    </citation>
    <scope>NUCLEOTIDE SEQUENCE</scope>
    <source>
        <strain evidence="3">MPI-CAGE-CH-0235</strain>
    </source>
</reference>
<feature type="region of interest" description="Disordered" evidence="1">
    <location>
        <begin position="465"/>
        <end position="484"/>
    </location>
</feature>
<accession>A0A8K0WR39</accession>
<evidence type="ECO:0000259" key="2">
    <source>
        <dbReference type="Pfam" id="PF11500"/>
    </source>
</evidence>
<evidence type="ECO:0000313" key="3">
    <source>
        <dbReference type="EMBL" id="KAH7318356.1"/>
    </source>
</evidence>
<feature type="domain" description="Spindle pole body-associated protein cut12" evidence="2">
    <location>
        <begin position="120"/>
        <end position="256"/>
    </location>
</feature>
<feature type="region of interest" description="Disordered" evidence="1">
    <location>
        <begin position="437"/>
        <end position="459"/>
    </location>
</feature>
<evidence type="ECO:0000313" key="4">
    <source>
        <dbReference type="Proteomes" id="UP000813444"/>
    </source>
</evidence>
<feature type="region of interest" description="Disordered" evidence="1">
    <location>
        <begin position="495"/>
        <end position="538"/>
    </location>
</feature>
<comment type="caution">
    <text evidence="3">The sequence shown here is derived from an EMBL/GenBank/DDBJ whole genome shotgun (WGS) entry which is preliminary data.</text>
</comment>
<feature type="compositionally biased region" description="Acidic residues" evidence="1">
    <location>
        <begin position="151"/>
        <end position="162"/>
    </location>
</feature>
<evidence type="ECO:0000256" key="1">
    <source>
        <dbReference type="SAM" id="MobiDB-lite"/>
    </source>
</evidence>
<dbReference type="InterPro" id="IPR021589">
    <property type="entry name" value="Cut12"/>
</dbReference>
<sequence length="656" mass="73745">MLGWMLKRGDNAPVARDEADVTDYDQPDTPAPVFAARAIKSALFGTPAPREARSATAKTATAKSSQEPEPSSKTPPRPQGILLTPGTGTTRRKRVSFGHDLVGKAKSNDMAASKKTGDAHRRSRLTQALEDSRSKGGSESKSTAQQQADNGSEDEWEEEDEDDHCHHDITLDLNEPRSQSGQYWKDEFKKYQQEAKVEMEKLLRYKQLAKSYAHEKDAEAIKLAEMLRDEQQKVIQMEKKIVENASNIVSKRERDDVDASSDVLSKLAKQTAQAVQYRQRVQELEEQLERLRASRNEDDDAAADAEASSRRRRQAASPRTQKTIMETQRELRRARSQLKEMNDLREQVSSLKAQLRAAKRQASSGQQEETNGDETTRAQLRQAREQVRSKDKELEQLKEEFEAFRKESQAHDEDTRAVLERAHVKIAELKKEVRTLKATNTDRVRPNSWHPNSQDDDMIKDVLSPQHQGRSKYNPTTTGGDSIEVNLSNATSRTLREKFQQDSSASAVAKDTEPPSNHLENRPRLQQPRWQPFVPRSPRNRAYLGEGLSERAQNGASITRPKSAVPDLPALAKSIARSGRRGSMSEDEPVDLVHNDFRRLGGGEVSGIGNSTILGNTSKSILPPERRAAAIARIEQRMAEKKAQRRAGHDKENVRP</sequence>
<name>A0A8K0WR39_9HYPO</name>
<feature type="region of interest" description="Disordered" evidence="1">
    <location>
        <begin position="44"/>
        <end position="182"/>
    </location>
</feature>
<protein>
    <submittedName>
        <fullName evidence="3">Spindle pole body formation-associated protein-domain-containing protein</fullName>
    </submittedName>
</protein>
<feature type="region of interest" description="Disordered" evidence="1">
    <location>
        <begin position="637"/>
        <end position="656"/>
    </location>
</feature>
<gene>
    <name evidence="3" type="ORF">B0I35DRAFT_511989</name>
</gene>
<keyword evidence="4" id="KW-1185">Reference proteome</keyword>
<organism evidence="3 4">
    <name type="scientific">Stachybotrys elegans</name>
    <dbReference type="NCBI Taxonomy" id="80388"/>
    <lineage>
        <taxon>Eukaryota</taxon>
        <taxon>Fungi</taxon>
        <taxon>Dikarya</taxon>
        <taxon>Ascomycota</taxon>
        <taxon>Pezizomycotina</taxon>
        <taxon>Sordariomycetes</taxon>
        <taxon>Hypocreomycetidae</taxon>
        <taxon>Hypocreales</taxon>
        <taxon>Stachybotryaceae</taxon>
        <taxon>Stachybotrys</taxon>
    </lineage>
</organism>
<dbReference type="Proteomes" id="UP000813444">
    <property type="component" value="Unassembled WGS sequence"/>
</dbReference>
<dbReference type="Pfam" id="PF11500">
    <property type="entry name" value="Cut12"/>
    <property type="match status" value="1"/>
</dbReference>
<feature type="compositionally biased region" description="Low complexity" evidence="1">
    <location>
        <begin position="54"/>
        <end position="65"/>
    </location>
</feature>
<feature type="compositionally biased region" description="Polar residues" evidence="1">
    <location>
        <begin position="139"/>
        <end position="150"/>
    </location>
</feature>
<feature type="region of interest" description="Disordered" evidence="1">
    <location>
        <begin position="1"/>
        <end position="32"/>
    </location>
</feature>
<proteinExistence type="predicted"/>